<dbReference type="PANTHER" id="PTHR40465:SF1">
    <property type="entry name" value="DUF6534 DOMAIN-CONTAINING PROTEIN"/>
    <property type="match status" value="1"/>
</dbReference>
<name>A0AAD4LDD8_9AGAM</name>
<keyword evidence="5" id="KW-1185">Reference proteome</keyword>
<feature type="transmembrane region" description="Helical" evidence="2">
    <location>
        <begin position="83"/>
        <end position="105"/>
    </location>
</feature>
<evidence type="ECO:0000313" key="4">
    <source>
        <dbReference type="EMBL" id="KAH8987631.1"/>
    </source>
</evidence>
<accession>A0AAD4LDD8</accession>
<proteinExistence type="predicted"/>
<dbReference type="PANTHER" id="PTHR40465">
    <property type="entry name" value="CHROMOSOME 1, WHOLE GENOME SHOTGUN SEQUENCE"/>
    <property type="match status" value="1"/>
</dbReference>
<protein>
    <recommendedName>
        <fullName evidence="3">DUF6534 domain-containing protein</fullName>
    </recommendedName>
</protein>
<evidence type="ECO:0000259" key="3">
    <source>
        <dbReference type="Pfam" id="PF20152"/>
    </source>
</evidence>
<organism evidence="4 5">
    <name type="scientific">Lactarius akahatsu</name>
    <dbReference type="NCBI Taxonomy" id="416441"/>
    <lineage>
        <taxon>Eukaryota</taxon>
        <taxon>Fungi</taxon>
        <taxon>Dikarya</taxon>
        <taxon>Basidiomycota</taxon>
        <taxon>Agaricomycotina</taxon>
        <taxon>Agaricomycetes</taxon>
        <taxon>Russulales</taxon>
        <taxon>Russulaceae</taxon>
        <taxon>Lactarius</taxon>
    </lineage>
</organism>
<reference evidence="4" key="1">
    <citation type="submission" date="2022-01" db="EMBL/GenBank/DDBJ databases">
        <title>Comparative genomics reveals a dynamic genome evolution in the ectomycorrhizal milk-cap (Lactarius) mushrooms.</title>
        <authorList>
            <consortium name="DOE Joint Genome Institute"/>
            <person name="Lebreton A."/>
            <person name="Tang N."/>
            <person name="Kuo A."/>
            <person name="LaButti K."/>
            <person name="Drula E."/>
            <person name="Barry K."/>
            <person name="Clum A."/>
            <person name="Lipzen A."/>
            <person name="Mousain D."/>
            <person name="Ng V."/>
            <person name="Wang R."/>
            <person name="Wang X."/>
            <person name="Dai Y."/>
            <person name="Henrissat B."/>
            <person name="Grigoriev I.V."/>
            <person name="Guerin-Laguette A."/>
            <person name="Yu F."/>
            <person name="Martin F.M."/>
        </authorList>
    </citation>
    <scope>NUCLEOTIDE SEQUENCE</scope>
    <source>
        <strain evidence="4">QP</strain>
    </source>
</reference>
<dbReference type="EMBL" id="JAKELL010000046">
    <property type="protein sequence ID" value="KAH8987631.1"/>
    <property type="molecule type" value="Genomic_DNA"/>
</dbReference>
<dbReference type="Proteomes" id="UP001201163">
    <property type="component" value="Unassembled WGS sequence"/>
</dbReference>
<sequence>MGILLRDSKTLKFFIIFIVVMDTIGVILCAYMVYWYLVLNFGDVESLDHILWALSVQIAIGAVTGTALQIFYARRVYLMSQSIICPIIIVVLVAISLSFGMLSVAKNFAIKRFSRYNAALWGPCVGVGAVAASELVIAASMCWSLYRQRTGFAKTDSMVMTLMAYSINTGLVTSLLGTAAIISLVVSPSSMIWLALCWVMCQCGINSMLALLNSRDYIRGRTSVETSFNLSSIRHEQRSEVHGSKPRQTDVSVTVHRSAASDFSRTDSGPNDGPTFEVPKPDASIAPSQSQVVVQL</sequence>
<feature type="domain" description="DUF6534" evidence="3">
    <location>
        <begin position="131"/>
        <end position="217"/>
    </location>
</feature>
<evidence type="ECO:0000256" key="1">
    <source>
        <dbReference type="SAM" id="MobiDB-lite"/>
    </source>
</evidence>
<feature type="transmembrane region" description="Helical" evidence="2">
    <location>
        <begin position="192"/>
        <end position="212"/>
    </location>
</feature>
<keyword evidence="2" id="KW-0812">Transmembrane</keyword>
<comment type="caution">
    <text evidence="4">The sequence shown here is derived from an EMBL/GenBank/DDBJ whole genome shotgun (WGS) entry which is preliminary data.</text>
</comment>
<keyword evidence="2" id="KW-0472">Membrane</keyword>
<gene>
    <name evidence="4" type="ORF">EDB92DRAFT_1115271</name>
</gene>
<keyword evidence="2" id="KW-1133">Transmembrane helix</keyword>
<evidence type="ECO:0000256" key="2">
    <source>
        <dbReference type="SAM" id="Phobius"/>
    </source>
</evidence>
<dbReference type="Pfam" id="PF20152">
    <property type="entry name" value="DUF6534"/>
    <property type="match status" value="1"/>
</dbReference>
<feature type="transmembrane region" description="Helical" evidence="2">
    <location>
        <begin position="158"/>
        <end position="186"/>
    </location>
</feature>
<feature type="transmembrane region" description="Helical" evidence="2">
    <location>
        <begin position="49"/>
        <end position="71"/>
    </location>
</feature>
<feature type="region of interest" description="Disordered" evidence="1">
    <location>
        <begin position="259"/>
        <end position="289"/>
    </location>
</feature>
<feature type="transmembrane region" description="Helical" evidence="2">
    <location>
        <begin position="125"/>
        <end position="146"/>
    </location>
</feature>
<dbReference type="InterPro" id="IPR045339">
    <property type="entry name" value="DUF6534"/>
</dbReference>
<feature type="transmembrane region" description="Helical" evidence="2">
    <location>
        <begin position="12"/>
        <end position="37"/>
    </location>
</feature>
<dbReference type="AlphaFoldDB" id="A0AAD4LDD8"/>
<evidence type="ECO:0000313" key="5">
    <source>
        <dbReference type="Proteomes" id="UP001201163"/>
    </source>
</evidence>